<dbReference type="RefSeq" id="WP_071676741.1">
    <property type="nucleotide sequence ID" value="NZ_AP025593.1"/>
</dbReference>
<reference evidence="2 4" key="3">
    <citation type="journal article" date="2022" name="Microbiol. Resour. Announc.">
        <title>Complete Genome Sequences of Thermus Strains Isolated from Senami Hot Spring in Japan.</title>
        <authorList>
            <person name="Miyazaki K."/>
        </authorList>
    </citation>
    <scope>NUCLEOTIDE SEQUENCE [LARGE SCALE GENOMIC DNA]</scope>
    <source>
        <strain evidence="2 4">SNM4-1</strain>
    </source>
</reference>
<dbReference type="Proteomes" id="UP000831120">
    <property type="component" value="Chromosome"/>
</dbReference>
<accession>A0A1J0LRL0</accession>
<dbReference type="EMBL" id="CP016312">
    <property type="protein sequence ID" value="APD08969.1"/>
    <property type="molecule type" value="Genomic_DNA"/>
</dbReference>
<proteinExistence type="predicted"/>
<dbReference type="EMBL" id="AP025593">
    <property type="protein sequence ID" value="BDG15601.1"/>
    <property type="molecule type" value="Genomic_DNA"/>
</dbReference>
<dbReference type="AlphaFoldDB" id="A0A1J0LRL0"/>
<protein>
    <submittedName>
        <fullName evidence="1">Uncharacterized protein</fullName>
    </submittedName>
</protein>
<dbReference type="STRING" id="56956.A0O31_00790"/>
<evidence type="ECO:0000313" key="2">
    <source>
        <dbReference type="EMBL" id="BDG15601.1"/>
    </source>
</evidence>
<name>A0A1J0LRL0_THEBO</name>
<dbReference type="Proteomes" id="UP000182993">
    <property type="component" value="Chromosome"/>
</dbReference>
<evidence type="ECO:0000313" key="3">
    <source>
        <dbReference type="Proteomes" id="UP000182993"/>
    </source>
</evidence>
<evidence type="ECO:0000313" key="4">
    <source>
        <dbReference type="Proteomes" id="UP000831120"/>
    </source>
</evidence>
<keyword evidence="4" id="KW-1185">Reference proteome</keyword>
<gene>
    <name evidence="1" type="ORF">A0O31_00790</name>
    <name evidence="2" type="ORF">TbrSNM41_03350</name>
</gene>
<reference evidence="3" key="1">
    <citation type="submission" date="2016-06" db="EMBL/GenBank/DDBJ databases">
        <title>Whole genome sequencing of Thermus brockianus strain GE-1.</title>
        <authorList>
            <person name="Schaefers C."/>
            <person name="Blank S."/>
            <person name="Wiebusch S."/>
            <person name="Elleuche S."/>
            <person name="Antranikian G."/>
        </authorList>
    </citation>
    <scope>NUCLEOTIDE SEQUENCE [LARGE SCALE GENOMIC DNA]</scope>
    <source>
        <strain evidence="3">GE-1</strain>
    </source>
</reference>
<sequence length="62" mass="7533">MGLGHWDREALLERHRERLWEAERERLLLPLRRPWRVRLAQALWRLAQALAPEVRWEVARGG</sequence>
<reference evidence="1" key="2">
    <citation type="journal article" date="2017" name="Stand. Genomic Sci.">
        <title>Complete genome sequence of Thermus brockianus GE-1 reveals key enzymes of xylan/xylose metabolism.</title>
        <authorList>
            <person name="Schaefers C."/>
            <person name="Blank S."/>
            <person name="Wiebusch S."/>
            <person name="Elleuche S."/>
            <person name="Antranikian G."/>
        </authorList>
    </citation>
    <scope>NUCLEOTIDE SEQUENCE</scope>
    <source>
        <strain evidence="1">GE-1</strain>
    </source>
</reference>
<organism evidence="1 3">
    <name type="scientific">Thermus brockianus</name>
    <dbReference type="NCBI Taxonomy" id="56956"/>
    <lineage>
        <taxon>Bacteria</taxon>
        <taxon>Thermotogati</taxon>
        <taxon>Deinococcota</taxon>
        <taxon>Deinococci</taxon>
        <taxon>Thermales</taxon>
        <taxon>Thermaceae</taxon>
        <taxon>Thermus</taxon>
    </lineage>
</organism>
<dbReference type="KEGG" id="tbc:A0O31_00790"/>
<evidence type="ECO:0000313" key="1">
    <source>
        <dbReference type="EMBL" id="APD08969.1"/>
    </source>
</evidence>